<keyword evidence="1" id="KW-1133">Transmembrane helix</keyword>
<gene>
    <name evidence="2" type="ORF">IQ276_02070</name>
</gene>
<evidence type="ECO:0000313" key="2">
    <source>
        <dbReference type="EMBL" id="MBE9021289.1"/>
    </source>
</evidence>
<sequence>MNNDNGKNNHDSASNTTSIELTELGEVKTALGRLYKEFESLKQSQKTERERDRAELQAWAQTNLIQNQLLSKAMVTIEMLTTELKTQNLSTHELEKNNADLMQQLTRFTTQSQNIPTSPPTIEYLEFKGLKSEVSLLKGNWKELIRQTSKLTMIIQELKNSPPPEPIMIEKKDSHSEDASKYIQIALFTSIFTLLIFFTLNQIIPVKSYNNSFGYLPRTDERIAWANTKLQRIERRLGTDPNQRR</sequence>
<proteinExistence type="predicted"/>
<accession>A0A8J6ZTL9</accession>
<dbReference type="EMBL" id="JADEXS010000015">
    <property type="protein sequence ID" value="MBE9021289.1"/>
    <property type="molecule type" value="Genomic_DNA"/>
</dbReference>
<keyword evidence="1" id="KW-0812">Transmembrane</keyword>
<reference evidence="2" key="1">
    <citation type="submission" date="2020-10" db="EMBL/GenBank/DDBJ databases">
        <authorList>
            <person name="Castelo-Branco R."/>
            <person name="Eusebio N."/>
            <person name="Adriana R."/>
            <person name="Vieira A."/>
            <person name="Brugerolle De Fraissinette N."/>
            <person name="Rezende De Castro R."/>
            <person name="Schneider M.P."/>
            <person name="Vasconcelos V."/>
            <person name="Leao P.N."/>
        </authorList>
    </citation>
    <scope>NUCLEOTIDE SEQUENCE</scope>
    <source>
        <strain evidence="2">LEGE 12446</strain>
    </source>
</reference>
<organism evidence="2 3">
    <name type="scientific">Desmonostoc muscorum LEGE 12446</name>
    <dbReference type="NCBI Taxonomy" id="1828758"/>
    <lineage>
        <taxon>Bacteria</taxon>
        <taxon>Bacillati</taxon>
        <taxon>Cyanobacteriota</taxon>
        <taxon>Cyanophyceae</taxon>
        <taxon>Nostocales</taxon>
        <taxon>Nostocaceae</taxon>
        <taxon>Desmonostoc</taxon>
    </lineage>
</organism>
<name>A0A8J6ZTL9_DESMC</name>
<dbReference type="RefSeq" id="WP_193913294.1">
    <property type="nucleotide sequence ID" value="NZ_JADEXS020000005.1"/>
</dbReference>
<evidence type="ECO:0000256" key="1">
    <source>
        <dbReference type="SAM" id="Phobius"/>
    </source>
</evidence>
<evidence type="ECO:0000313" key="3">
    <source>
        <dbReference type="Proteomes" id="UP000622533"/>
    </source>
</evidence>
<dbReference type="AlphaFoldDB" id="A0A8J6ZTL9"/>
<comment type="caution">
    <text evidence="2">The sequence shown here is derived from an EMBL/GenBank/DDBJ whole genome shotgun (WGS) entry which is preliminary data.</text>
</comment>
<feature type="transmembrane region" description="Helical" evidence="1">
    <location>
        <begin position="182"/>
        <end position="200"/>
    </location>
</feature>
<dbReference type="Proteomes" id="UP000622533">
    <property type="component" value="Unassembled WGS sequence"/>
</dbReference>
<keyword evidence="1" id="KW-0472">Membrane</keyword>
<protein>
    <submittedName>
        <fullName evidence="2">Uncharacterized protein</fullName>
    </submittedName>
</protein>
<keyword evidence="3" id="KW-1185">Reference proteome</keyword>